<gene>
    <name evidence="10" type="ORF">ONB1V03_LOCUS10205</name>
</gene>
<dbReference type="Gene3D" id="2.60.40.1760">
    <property type="entry name" value="glycosyl hydrolase (family 31)"/>
    <property type="match status" value="1"/>
</dbReference>
<dbReference type="AlphaFoldDB" id="A0A7R9M4Y3"/>
<sequence>MKLLLLLVLVFSGCLADNLNNRLDCYIENDFKITEQQCKDRGCIWNIPHTGANGVPICYLDIKQVGYQMAGAVKKTDEGQEVDLQLKDTAKKTLKSMPSIESLKFTVKYMTENIVRFTIRDAKNKRYEVPVQQVFNLMDKVERDESKRRYSVDVRTDSKDFQFTITRKETKTKIFDTSIGGLVFADQFLQIATNLASKNVYGLGENVHQTLRHDLNYKNWPLFANGRPLTEGNFNEYGVHPFYTVLESDGKAHGVLFLNSNAMDYTFLPEPALSIKSMGGVLDFFVFLGDNPEHVIQLYTSVIGRSTLPPFWGLGYQLCRYGWKDTQSVKEVIDRNLKEKVPLDVMYVDIDYMDRFEDFTYDHGAFAGLPELFQSTMTNNNFHWTVILDPIIEANNPKYQSFIDGYKDDVFVKWSKSVAVKDRHNPADVPTDKDTYYGRMWPHGPAAFPDYFKNITDLWWRKQIKDFHAALPFDALWIDMNDPSNFDDKCPNNTLDYPPIRSDSLSNTKQLSWGSICMTTTHGQDEQYQHYDVHDLYALYEAISTQKAIHETTGKRGFVLSRTTYVSSGRYTGHWLGDNYATWPMIHHSVVGMLEFNMFGVNYVGSDICGFNDNTTPQLCRRWHQLGAFYPFARNHNEKSAIDQDPAVWVSRGHPEVTEAARNSLRLRYQLIHYLYTLFYRSQAFGDTVARPMHHEWPRDVVTHDIDTQFLWGRDVLISPFLFENQTEVKAYLPASERWYEVKPHLNLASHVGHVSIPDSQPNGPPPIHFRGGAIIPMVVDEELISTSQPSINTLNLVVVPSNDSQVVGRGELFWDDREGIDTIGGNKYNLYTMATYANCTMVITVDKTGYTGKVYPKISKVIVVNTGAQVDPVNATLDDKEVSAKHVNGNTEITLAYNMYPEYAGIVRMRRIIRSQ</sequence>
<feature type="chain" id="PRO_5035680620" description="P-type domain-containing protein" evidence="8">
    <location>
        <begin position="17"/>
        <end position="917"/>
    </location>
</feature>
<comment type="caution">
    <text evidence="6">Lacks conserved residue(s) required for the propagation of feature annotation.</text>
</comment>
<evidence type="ECO:0000259" key="9">
    <source>
        <dbReference type="PROSITE" id="PS51448"/>
    </source>
</evidence>
<dbReference type="GO" id="GO:0016020">
    <property type="term" value="C:membrane"/>
    <property type="evidence" value="ECO:0007669"/>
    <property type="project" value="UniProtKB-SubCell"/>
</dbReference>
<evidence type="ECO:0000256" key="8">
    <source>
        <dbReference type="SAM" id="SignalP"/>
    </source>
</evidence>
<keyword evidence="8" id="KW-0732">Signal</keyword>
<name>A0A7R9M4Y3_9ACAR</name>
<dbReference type="Pfam" id="PF00088">
    <property type="entry name" value="Trefoil"/>
    <property type="match status" value="1"/>
</dbReference>
<feature type="signal peptide" evidence="8">
    <location>
        <begin position="1"/>
        <end position="16"/>
    </location>
</feature>
<evidence type="ECO:0000256" key="3">
    <source>
        <dbReference type="ARBA" id="ARBA00023136"/>
    </source>
</evidence>
<dbReference type="Pfam" id="PF21365">
    <property type="entry name" value="Glyco_hydro_31_3rd"/>
    <property type="match status" value="1"/>
</dbReference>
<dbReference type="InterPro" id="IPR000322">
    <property type="entry name" value="Glyco_hydro_31_TIM"/>
</dbReference>
<dbReference type="PANTHER" id="PTHR22762:SF133">
    <property type="entry name" value="P-TYPE DOMAIN-CONTAINING PROTEIN"/>
    <property type="match status" value="1"/>
</dbReference>
<dbReference type="InterPro" id="IPR011013">
    <property type="entry name" value="Gal_mutarotase_sf_dom"/>
</dbReference>
<keyword evidence="3" id="KW-0472">Membrane</keyword>
<dbReference type="SUPFAM" id="SSF51445">
    <property type="entry name" value="(Trans)glycosidases"/>
    <property type="match status" value="1"/>
</dbReference>
<feature type="domain" description="P-type" evidence="9">
    <location>
        <begin position="12"/>
        <end position="62"/>
    </location>
</feature>
<dbReference type="SUPFAM" id="SSF51011">
    <property type="entry name" value="Glycosyl hydrolase domain"/>
    <property type="match status" value="1"/>
</dbReference>
<feature type="non-terminal residue" evidence="10">
    <location>
        <position position="917"/>
    </location>
</feature>
<evidence type="ECO:0000313" key="11">
    <source>
        <dbReference type="Proteomes" id="UP000728032"/>
    </source>
</evidence>
<dbReference type="GO" id="GO:0005975">
    <property type="term" value="P:carbohydrate metabolic process"/>
    <property type="evidence" value="ECO:0007669"/>
    <property type="project" value="InterPro"/>
</dbReference>
<comment type="similarity">
    <text evidence="2 7">Belongs to the glycosyl hydrolase 31 family.</text>
</comment>
<dbReference type="GO" id="GO:0030246">
    <property type="term" value="F:carbohydrate binding"/>
    <property type="evidence" value="ECO:0007669"/>
    <property type="project" value="InterPro"/>
</dbReference>
<dbReference type="EMBL" id="OC921616">
    <property type="protein sequence ID" value="CAD7653552.1"/>
    <property type="molecule type" value="Genomic_DNA"/>
</dbReference>
<accession>A0A7R9M4Y3</accession>
<evidence type="ECO:0000256" key="1">
    <source>
        <dbReference type="ARBA" id="ARBA00004370"/>
    </source>
</evidence>
<dbReference type="Pfam" id="PF01055">
    <property type="entry name" value="Glyco_hydro_31_2nd"/>
    <property type="match status" value="1"/>
</dbReference>
<keyword evidence="4" id="KW-1015">Disulfide bond</keyword>
<dbReference type="CDD" id="cd06602">
    <property type="entry name" value="GH31_MGAM_SI_GAA"/>
    <property type="match status" value="1"/>
</dbReference>
<evidence type="ECO:0000256" key="5">
    <source>
        <dbReference type="ARBA" id="ARBA00023180"/>
    </source>
</evidence>
<dbReference type="Proteomes" id="UP000728032">
    <property type="component" value="Unassembled WGS sequence"/>
</dbReference>
<dbReference type="PROSITE" id="PS51448">
    <property type="entry name" value="P_TREFOIL_2"/>
    <property type="match status" value="1"/>
</dbReference>
<dbReference type="InterPro" id="IPR048395">
    <property type="entry name" value="Glyco_hydro_31_C"/>
</dbReference>
<evidence type="ECO:0000256" key="6">
    <source>
        <dbReference type="PROSITE-ProRule" id="PRU00779"/>
    </source>
</evidence>
<evidence type="ECO:0000256" key="2">
    <source>
        <dbReference type="ARBA" id="ARBA00007806"/>
    </source>
</evidence>
<keyword evidence="7" id="KW-0378">Hydrolase</keyword>
<protein>
    <recommendedName>
        <fullName evidence="9">P-type domain-containing protein</fullName>
    </recommendedName>
</protein>
<dbReference type="EMBL" id="CAJPVJ010006791">
    <property type="protein sequence ID" value="CAG2170739.1"/>
    <property type="molecule type" value="Genomic_DNA"/>
</dbReference>
<proteinExistence type="inferred from homology"/>
<dbReference type="InterPro" id="IPR000519">
    <property type="entry name" value="P_trefoil_dom"/>
</dbReference>
<dbReference type="InterPro" id="IPR013780">
    <property type="entry name" value="Glyco_hydro_b"/>
</dbReference>
<keyword evidence="11" id="KW-1185">Reference proteome</keyword>
<dbReference type="CDD" id="cd00111">
    <property type="entry name" value="Trefoil"/>
    <property type="match status" value="1"/>
</dbReference>
<keyword evidence="5" id="KW-0325">Glycoprotein</keyword>
<dbReference type="SUPFAM" id="SSF57492">
    <property type="entry name" value="Trefoil"/>
    <property type="match status" value="1"/>
</dbReference>
<comment type="subcellular location">
    <subcellularLocation>
        <location evidence="1">Membrane</location>
    </subcellularLocation>
</comment>
<dbReference type="SUPFAM" id="SSF74650">
    <property type="entry name" value="Galactose mutarotase-like"/>
    <property type="match status" value="1"/>
</dbReference>
<dbReference type="InterPro" id="IPR017853">
    <property type="entry name" value="GH"/>
</dbReference>
<dbReference type="Gene3D" id="2.60.40.1180">
    <property type="entry name" value="Golgi alpha-mannosidase II"/>
    <property type="match status" value="2"/>
</dbReference>
<dbReference type="Gene3D" id="3.20.20.80">
    <property type="entry name" value="Glycosidases"/>
    <property type="match status" value="1"/>
</dbReference>
<dbReference type="GO" id="GO:0004558">
    <property type="term" value="F:alpha-1,4-glucosidase activity"/>
    <property type="evidence" value="ECO:0007669"/>
    <property type="project" value="TreeGrafter"/>
</dbReference>
<dbReference type="CDD" id="cd14752">
    <property type="entry name" value="GH31_N"/>
    <property type="match status" value="1"/>
</dbReference>
<dbReference type="InterPro" id="IPR044913">
    <property type="entry name" value="P_trefoil_dom_sf"/>
</dbReference>
<evidence type="ECO:0000256" key="4">
    <source>
        <dbReference type="ARBA" id="ARBA00023157"/>
    </source>
</evidence>
<dbReference type="Gene3D" id="4.10.110.10">
    <property type="entry name" value="Spasmolytic Protein, domain 1"/>
    <property type="match status" value="1"/>
</dbReference>
<evidence type="ECO:0000256" key="7">
    <source>
        <dbReference type="RuleBase" id="RU361185"/>
    </source>
</evidence>
<reference evidence="10" key="1">
    <citation type="submission" date="2020-11" db="EMBL/GenBank/DDBJ databases">
        <authorList>
            <person name="Tran Van P."/>
        </authorList>
    </citation>
    <scope>NUCLEOTIDE SEQUENCE</scope>
</reference>
<organism evidence="10">
    <name type="scientific">Oppiella nova</name>
    <dbReference type="NCBI Taxonomy" id="334625"/>
    <lineage>
        <taxon>Eukaryota</taxon>
        <taxon>Metazoa</taxon>
        <taxon>Ecdysozoa</taxon>
        <taxon>Arthropoda</taxon>
        <taxon>Chelicerata</taxon>
        <taxon>Arachnida</taxon>
        <taxon>Acari</taxon>
        <taxon>Acariformes</taxon>
        <taxon>Sarcoptiformes</taxon>
        <taxon>Oribatida</taxon>
        <taxon>Brachypylina</taxon>
        <taxon>Oppioidea</taxon>
        <taxon>Oppiidae</taxon>
        <taxon>Oppiella</taxon>
    </lineage>
</organism>
<evidence type="ECO:0000313" key="10">
    <source>
        <dbReference type="EMBL" id="CAD7653552.1"/>
    </source>
</evidence>
<keyword evidence="7" id="KW-0326">Glycosidase</keyword>
<dbReference type="PANTHER" id="PTHR22762">
    <property type="entry name" value="ALPHA-GLUCOSIDASE"/>
    <property type="match status" value="1"/>
</dbReference>
<dbReference type="OrthoDB" id="6431919at2759"/>